<comment type="subcellular location">
    <subcellularLocation>
        <location evidence="1">Cell membrane</location>
    </subcellularLocation>
</comment>
<reference evidence="7" key="1">
    <citation type="journal article" date="2021" name="Microorganisms">
        <title>The Ever-Expanding Pseudomonas Genus: Description of 43 New Species and Partition of the Pseudomonas putida Group.</title>
        <authorList>
            <person name="Girard L."/>
            <person name="Lood C."/>
            <person name="Hofte M."/>
            <person name="Vandamme P."/>
            <person name="Rokni-Zadeh H."/>
            <person name="van Noort V."/>
            <person name="Lavigne R."/>
            <person name="De Mot R."/>
        </authorList>
    </citation>
    <scope>NUCLEOTIDE SEQUENCE</scope>
    <source>
        <strain evidence="7">COW40</strain>
    </source>
</reference>
<dbReference type="Pfam" id="PF04069">
    <property type="entry name" value="OpuAC"/>
    <property type="match status" value="1"/>
</dbReference>
<dbReference type="EMBL" id="CP077076">
    <property type="protein sequence ID" value="QXH50242.1"/>
    <property type="molecule type" value="Genomic_DNA"/>
</dbReference>
<dbReference type="Proteomes" id="UP001046350">
    <property type="component" value="Chromosome"/>
</dbReference>
<name>A0ABX8N1M5_9PSED</name>
<evidence type="ECO:0000256" key="5">
    <source>
        <dbReference type="SAM" id="SignalP"/>
    </source>
</evidence>
<feature type="chain" id="PRO_5045659527" evidence="5">
    <location>
        <begin position="24"/>
        <end position="285"/>
    </location>
</feature>
<evidence type="ECO:0000259" key="6">
    <source>
        <dbReference type="Pfam" id="PF04069"/>
    </source>
</evidence>
<evidence type="ECO:0000256" key="3">
    <source>
        <dbReference type="ARBA" id="ARBA00022475"/>
    </source>
</evidence>
<dbReference type="InterPro" id="IPR007210">
    <property type="entry name" value="ABC_Gly_betaine_transp_sub-bd"/>
</dbReference>
<keyword evidence="2" id="KW-0813">Transport</keyword>
<organism evidence="7 8">
    <name type="scientific">Pseudomonas fakonensis</name>
    <dbReference type="NCBI Taxonomy" id="2842355"/>
    <lineage>
        <taxon>Bacteria</taxon>
        <taxon>Pseudomonadati</taxon>
        <taxon>Pseudomonadota</taxon>
        <taxon>Gammaproteobacteria</taxon>
        <taxon>Pseudomonadales</taxon>
        <taxon>Pseudomonadaceae</taxon>
        <taxon>Pseudomonas</taxon>
    </lineage>
</organism>
<feature type="signal peptide" evidence="5">
    <location>
        <begin position="1"/>
        <end position="23"/>
    </location>
</feature>
<evidence type="ECO:0000256" key="1">
    <source>
        <dbReference type="ARBA" id="ARBA00004236"/>
    </source>
</evidence>
<evidence type="ECO:0000313" key="7">
    <source>
        <dbReference type="EMBL" id="QXH50242.1"/>
    </source>
</evidence>
<evidence type="ECO:0000313" key="8">
    <source>
        <dbReference type="Proteomes" id="UP001046350"/>
    </source>
</evidence>
<dbReference type="PANTHER" id="PTHR47737:SF1">
    <property type="entry name" value="GLYCINE BETAINE_PROLINE BETAINE TRANSPORT SYSTEM PERMEASE PROTEIN PROW"/>
    <property type="match status" value="1"/>
</dbReference>
<sequence length="285" mass="31386">MNRIRKALCALAMVGLGLCQAHADEKVIKMGTMAWEDIMPISGITKKALENAGYKVELTTFSEWGIAYAALTKGDVQILASQINYVAKDYWDKNRNRLEKISPVSHGLYQGIAVPKYVNIDSVEQLNANADKFGGKIIGIEPGAGLMGEAAKAVKDYDLKLNLVEGSTAAMTAALKSAVDRKEWVAVTLWEPTWMAIKYDTKFLADPKGIFAPPQTYYWIGQKGFSANQANAEAREVLASVYVPLKDIGDINQAVNDGKSMDQAINDWTDSHGDLLKRWASMKKY</sequence>
<evidence type="ECO:0000256" key="2">
    <source>
        <dbReference type="ARBA" id="ARBA00022448"/>
    </source>
</evidence>
<dbReference type="PANTHER" id="PTHR47737">
    <property type="entry name" value="GLYCINE BETAINE/PROLINE BETAINE TRANSPORT SYSTEM PERMEASE PROTEIN PROW"/>
    <property type="match status" value="1"/>
</dbReference>
<evidence type="ECO:0000256" key="4">
    <source>
        <dbReference type="ARBA" id="ARBA00023136"/>
    </source>
</evidence>
<keyword evidence="3" id="KW-1003">Cell membrane</keyword>
<keyword evidence="8" id="KW-1185">Reference proteome</keyword>
<dbReference type="CDD" id="cd13639">
    <property type="entry name" value="PBP2_OpuAC_like"/>
    <property type="match status" value="1"/>
</dbReference>
<accession>A0ABX8N1M5</accession>
<dbReference type="RefSeq" id="WP_217839831.1">
    <property type="nucleotide sequence ID" value="NZ_CP077076.1"/>
</dbReference>
<feature type="domain" description="ABC-type glycine betaine transport system substrate-binding" evidence="6">
    <location>
        <begin position="27"/>
        <end position="269"/>
    </location>
</feature>
<keyword evidence="4" id="KW-0472">Membrane</keyword>
<proteinExistence type="predicted"/>
<protein>
    <submittedName>
        <fullName evidence="7">Glycine betaine ABC transporter substrate-binding protein</fullName>
    </submittedName>
</protein>
<keyword evidence="5" id="KW-0732">Signal</keyword>
<gene>
    <name evidence="7" type="ORF">KSS94_20160</name>
</gene>